<evidence type="ECO:0000256" key="4">
    <source>
        <dbReference type="RuleBase" id="RU362026"/>
    </source>
</evidence>
<feature type="domain" description="DNA methylase N-4/N-6" evidence="5">
    <location>
        <begin position="33"/>
        <end position="226"/>
    </location>
</feature>
<dbReference type="PROSITE" id="PS00092">
    <property type="entry name" value="N6_MTASE"/>
    <property type="match status" value="1"/>
</dbReference>
<keyword evidence="4" id="KW-0680">Restriction system</keyword>
<dbReference type="Pfam" id="PF01555">
    <property type="entry name" value="N6_N4_Mtase"/>
    <property type="match status" value="1"/>
</dbReference>
<name>A0A2K5APJ5_9ARCH</name>
<organism evidence="6 7">
    <name type="scientific">Candidatus Nitrosocaldus cavascurensis</name>
    <dbReference type="NCBI Taxonomy" id="2058097"/>
    <lineage>
        <taxon>Archaea</taxon>
        <taxon>Nitrososphaerota</taxon>
        <taxon>Nitrososphaeria</taxon>
        <taxon>Candidatus Nitrosocaldales</taxon>
        <taxon>Candidatus Nitrosocaldaceae</taxon>
        <taxon>Candidatus Nitrosocaldus</taxon>
    </lineage>
</organism>
<dbReference type="GO" id="GO:0009307">
    <property type="term" value="P:DNA restriction-modification system"/>
    <property type="evidence" value="ECO:0007669"/>
    <property type="project" value="UniProtKB-KW"/>
</dbReference>
<dbReference type="InterPro" id="IPR002941">
    <property type="entry name" value="DNA_methylase_N4/N6"/>
</dbReference>
<gene>
    <name evidence="6" type="ORF">NCAV_0384</name>
</gene>
<sequence length="255" mass="29414">MLRCRSNNIMKIDEDHTIVFDDFHNVELDEKADMIFADPPFGIEFKANMATYNRSPDALSYVEIPSKEYPAFIKSLVGWCYTNLKDDGSMWLVSGWNNLRHVLDAVDDVGFITLNHVIWKYQFGVFTRKRFVTSHYHLLLLVKDKDRYTFNKPEHYAEDVWIIKRPYKHGEATAGNELPDELVERCIYTSSNKGDLVVDPVLGSGTTMKACRKMGRRCIGIEINPALEARIVRKLALHISNDNENMKLHDVNLSL</sequence>
<dbReference type="REBASE" id="232818">
    <property type="entry name" value="M.NcaSCU2ORF384P"/>
</dbReference>
<dbReference type="InterPro" id="IPR002052">
    <property type="entry name" value="DNA_methylase_N6_adenine_CS"/>
</dbReference>
<dbReference type="EMBL" id="LT981265">
    <property type="protein sequence ID" value="SPC33578.1"/>
    <property type="molecule type" value="Genomic_DNA"/>
</dbReference>
<evidence type="ECO:0000313" key="6">
    <source>
        <dbReference type="EMBL" id="SPC33578.1"/>
    </source>
</evidence>
<proteinExistence type="inferred from homology"/>
<evidence type="ECO:0000256" key="3">
    <source>
        <dbReference type="ARBA" id="ARBA00022679"/>
    </source>
</evidence>
<dbReference type="Proteomes" id="UP000236248">
    <property type="component" value="Chromosome NCAV"/>
</dbReference>
<dbReference type="RefSeq" id="WP_103287587.1">
    <property type="nucleotide sequence ID" value="NZ_LT981265.1"/>
</dbReference>
<dbReference type="GO" id="GO:0015667">
    <property type="term" value="F:site-specific DNA-methyltransferase (cytosine-N4-specific) activity"/>
    <property type="evidence" value="ECO:0007669"/>
    <property type="project" value="UniProtKB-EC"/>
</dbReference>
<keyword evidence="3 6" id="KW-0808">Transferase</keyword>
<keyword evidence="7" id="KW-1185">Reference proteome</keyword>
<dbReference type="GO" id="GO:0003677">
    <property type="term" value="F:DNA binding"/>
    <property type="evidence" value="ECO:0007669"/>
    <property type="project" value="InterPro"/>
</dbReference>
<reference evidence="7" key="1">
    <citation type="submission" date="2018-01" db="EMBL/GenBank/DDBJ databases">
        <authorList>
            <person name="Kerou L M."/>
        </authorList>
    </citation>
    <scope>NUCLEOTIDE SEQUENCE [LARGE SCALE GENOMIC DNA]</scope>
    <source>
        <strain evidence="7">SCU2</strain>
    </source>
</reference>
<evidence type="ECO:0000313" key="7">
    <source>
        <dbReference type="Proteomes" id="UP000236248"/>
    </source>
</evidence>
<dbReference type="GeneID" id="41594482"/>
<dbReference type="InterPro" id="IPR029063">
    <property type="entry name" value="SAM-dependent_MTases_sf"/>
</dbReference>
<keyword evidence="2 4" id="KW-0489">Methyltransferase</keyword>
<dbReference type="SUPFAM" id="SSF53335">
    <property type="entry name" value="S-adenosyl-L-methionine-dependent methyltransferases"/>
    <property type="match status" value="1"/>
</dbReference>
<dbReference type="PRINTS" id="PR00508">
    <property type="entry name" value="S21N4MTFRASE"/>
</dbReference>
<dbReference type="AlphaFoldDB" id="A0A2K5APJ5"/>
<evidence type="ECO:0000256" key="2">
    <source>
        <dbReference type="ARBA" id="ARBA00022603"/>
    </source>
</evidence>
<keyword evidence="4" id="KW-0949">S-adenosyl-L-methionine</keyword>
<dbReference type="EC" id="2.1.1.113" evidence="4"/>
<evidence type="ECO:0000256" key="1">
    <source>
        <dbReference type="ARBA" id="ARBA00006594"/>
    </source>
</evidence>
<dbReference type="Gene3D" id="3.40.50.150">
    <property type="entry name" value="Vaccinia Virus protein VP39"/>
    <property type="match status" value="1"/>
</dbReference>
<dbReference type="GO" id="GO:0032259">
    <property type="term" value="P:methylation"/>
    <property type="evidence" value="ECO:0007669"/>
    <property type="project" value="UniProtKB-KW"/>
</dbReference>
<dbReference type="KEGG" id="ncv:NCAV_0384"/>
<accession>A0A2K5APJ5</accession>
<comment type="similarity">
    <text evidence="1 4">Belongs to the N(4)/N(6)-methyltransferase family.</text>
</comment>
<dbReference type="InterPro" id="IPR001091">
    <property type="entry name" value="RM_Methyltransferase"/>
</dbReference>
<protein>
    <recommendedName>
        <fullName evidence="4">Type II methyltransferase</fullName>
        <ecNumber evidence="4">2.1.1.113</ecNumber>
    </recommendedName>
    <alternativeName>
        <fullName evidence="4">N-4 cytosine-specific methyltransferase</fullName>
    </alternativeName>
</protein>
<evidence type="ECO:0000259" key="5">
    <source>
        <dbReference type="Pfam" id="PF01555"/>
    </source>
</evidence>
<dbReference type="GO" id="GO:0008170">
    <property type="term" value="F:N-methyltransferase activity"/>
    <property type="evidence" value="ECO:0007669"/>
    <property type="project" value="InterPro"/>
</dbReference>
<comment type="catalytic activity">
    <reaction evidence="4">
        <text>a 2'-deoxycytidine in DNA + S-adenosyl-L-methionine = an N(4)-methyl-2'-deoxycytidine in DNA + S-adenosyl-L-homocysteine + H(+)</text>
        <dbReference type="Rhea" id="RHEA:16857"/>
        <dbReference type="Rhea" id="RHEA-COMP:11369"/>
        <dbReference type="Rhea" id="RHEA-COMP:13674"/>
        <dbReference type="ChEBI" id="CHEBI:15378"/>
        <dbReference type="ChEBI" id="CHEBI:57856"/>
        <dbReference type="ChEBI" id="CHEBI:59789"/>
        <dbReference type="ChEBI" id="CHEBI:85452"/>
        <dbReference type="ChEBI" id="CHEBI:137933"/>
        <dbReference type="EC" id="2.1.1.113"/>
    </reaction>
</comment>